<dbReference type="RefSeq" id="WP_172357876.1">
    <property type="nucleotide sequence ID" value="NZ_BLLH01000015.1"/>
</dbReference>
<proteinExistence type="predicted"/>
<evidence type="ECO:0000313" key="1">
    <source>
        <dbReference type="EMBL" id="GFH41407.1"/>
    </source>
</evidence>
<protein>
    <submittedName>
        <fullName evidence="1">Uncharacterized protein</fullName>
    </submittedName>
</protein>
<keyword evidence="2" id="KW-1185">Reference proteome</keyword>
<gene>
    <name evidence="1" type="ORF">Hs20B_18050</name>
</gene>
<sequence>MSKLTNYSLAANRKKEERQLELKRMFNHQEAVTTIALSKALGISEQTVIKYAKELDLAIYNPQNKTYIGSKEPQHTQSILYAEESIYQSIAKRLNISKRIRNSNDQKIYYQLKDLKGKGIKFISENRINKKEKTIAINARKIIPVKKIYKAPIVKIIDKKAEKINYYIVFSEDYLRDWDDIIKLN</sequence>
<organism evidence="1 2">
    <name type="scientific">Pseudolactococcus insecticola</name>
    <dbReference type="NCBI Taxonomy" id="2709158"/>
    <lineage>
        <taxon>Bacteria</taxon>
        <taxon>Bacillati</taxon>
        <taxon>Bacillota</taxon>
        <taxon>Bacilli</taxon>
        <taxon>Lactobacillales</taxon>
        <taxon>Streptococcaceae</taxon>
        <taxon>Pseudolactococcus</taxon>
    </lineage>
</organism>
<dbReference type="Proteomes" id="UP000475928">
    <property type="component" value="Unassembled WGS sequence"/>
</dbReference>
<evidence type="ECO:0000313" key="2">
    <source>
        <dbReference type="Proteomes" id="UP000475928"/>
    </source>
</evidence>
<dbReference type="EMBL" id="BLLH01000015">
    <property type="protein sequence ID" value="GFH41407.1"/>
    <property type="molecule type" value="Genomic_DNA"/>
</dbReference>
<dbReference type="AlphaFoldDB" id="A0A6A0BC61"/>
<accession>A0A6A0BC61</accession>
<name>A0A6A0BC61_9LACT</name>
<comment type="caution">
    <text evidence="1">The sequence shown here is derived from an EMBL/GenBank/DDBJ whole genome shotgun (WGS) entry which is preliminary data.</text>
</comment>
<reference evidence="1 2" key="1">
    <citation type="submission" date="2020-02" db="EMBL/GenBank/DDBJ databases">
        <title>Draft genome sequence of Lactococcus sp. Hs20B0-1.</title>
        <authorList>
            <person name="Noda S."/>
            <person name="Yuki M."/>
            <person name="Ohkuma M."/>
        </authorList>
    </citation>
    <scope>NUCLEOTIDE SEQUENCE [LARGE SCALE GENOMIC DNA]</scope>
    <source>
        <strain evidence="1 2">Hs20B0-1</strain>
    </source>
</reference>